<keyword evidence="6 12" id="KW-0808">Transferase</keyword>
<dbReference type="PROSITE" id="PS50237">
    <property type="entry name" value="HECT"/>
    <property type="match status" value="1"/>
</dbReference>
<dbReference type="SUPFAM" id="SSF117839">
    <property type="entry name" value="WWE domain"/>
    <property type="match status" value="1"/>
</dbReference>
<name>A0A0R3S5N8_9BILA</name>
<evidence type="ECO:0000256" key="11">
    <source>
        <dbReference type="PROSITE-ProRule" id="PRU00104"/>
    </source>
</evidence>
<sequence length="1471" mass="163011">MERLRSTSELSQLDAATELADMLLLGNEESLPNLPIKDIVHALIVLLQKEHNFVLMLTAARCISNMLEALPRALPVVIDTVPHLLEKLKRIECIDVAEQSLMALEVMSKRNGKNIMSAGGIAATISHVDFFSVPSQRLAFQIAANCATYVSANDFSQVRESLADLTQRLLIEDKRCLESVCVLFCRLVDNMRNHADKLREIAGQNHALLKNVQQLLLVQPCAVGPNTFQSLIRMLRSMASRCSDLAVALVYMDFARTIKFLIVGSKEGDHTTFEIVDRPPQHLQELVYLAGELMPRLPVDGIFEIDSVMLRSHGTCYDFQPTLWYWRDDSNQWLPFSHFDSRLIEMAYTTSETEVNLQINGNVYKIDLQRMVQRNHSTGKERAIQRRTSVFKSKTTSPEEDRRLELMKTEPVLLEQVVQLLLPILVEIDGSSSGPALRYESLRVTLRMIYPSDVRVLKDILANLPLAGHIASALASARSKDLCVVASALQLAHLLLDKFPDMYEPLFKREVSAPSTQTAAPACEQDSGTVTTGTRTRSGPKTRATSEMVEGASSTTKQSTSTRTRNISQLAVSTAEAGPSSSNATRVIVSPNGGRHRRKTSPESPISRKESRRKTTPSNFLHTLRLPSFRMPGTSSSTGHSPHDSTSPSNTLSSFFTAIGQSQTTSVHHYPSGSGGPTSAPSSAHTSTSHRRIPTFAPSAAVASSCSAVLMQSSSAGHSSFTVPLSSTGGSALNHQQREIIRQWICKEAEYLIQLYFSTPSTGIDGSTPSLLSRLTAVATSLASEKDVGSTALTGFKTILLENDVSAFELNHSGVLTSLCKYITNSSLTHQPPHKLRLKRFVAVFMSLTPDNLRPADESECWAAFETLVTKLLASVAQHEQFQVKVTDMGGIVTGSSGGALRGSQALRFFQTHQIRCNLKRHPTCKDLKEWRHGHGSIKVDPFTSISAIERYLLDRGIGYVRAEDSSGDEDGSDDDEMPSEGSVSGGNSQPNRIEILINDEKVPGHMSILQALRQFGQVNLGDNADHFAVATGIWVNTHTLYYRASAPASSETSEEPALATSTTKSPSGKSEKREKRPKIDEKLWIDGEVPVSECPLDSYLTNTLPVDVDDPCVPCLVLLRCLYALNRFWWKLFEDEDVPPTSHAPLLPNTAFHSSKLNAKMGRQLSDFLSVATQQIPQWTGDLIKAVPFIFTFSSRRNYLYCTAFGRDRALMHLVNQTDGGQGDGESGRLTPRLERRKVSVRRDDLLRQAEQTLHHLGCSRAMLEVGFEGEAGTGFGPTLEFYSTVSREIQKSSLRLWHGRTLAATADGKDGPTTNYTTAPAGLYPAVFSSQSAKQRDARLKKFEFIGRLLAQALIDSRMLDIPLNPVFFKWLCGEDKMFSLSDLEVFDKSLYQSLRALILTDPNDFDSLEQYFTLPGDENFELVKGGKNRLVTSSNVVQFVKVFFQFLLHFKFSQSFFHYGKLKRNFYW</sequence>
<evidence type="ECO:0000256" key="10">
    <source>
        <dbReference type="ARBA" id="ARBA00023242"/>
    </source>
</evidence>
<keyword evidence="10" id="KW-0539">Nucleus</keyword>
<feature type="region of interest" description="Disordered" evidence="13">
    <location>
        <begin position="963"/>
        <end position="993"/>
    </location>
</feature>
<evidence type="ECO:0000256" key="5">
    <source>
        <dbReference type="ARBA" id="ARBA00022553"/>
    </source>
</evidence>
<feature type="compositionally biased region" description="Low complexity" evidence="13">
    <location>
        <begin position="527"/>
        <end position="539"/>
    </location>
</feature>
<dbReference type="Gene3D" id="3.30.720.50">
    <property type="match status" value="1"/>
</dbReference>
<evidence type="ECO:0000256" key="12">
    <source>
        <dbReference type="RuleBase" id="RU369009"/>
    </source>
</evidence>
<dbReference type="GO" id="GO:0043161">
    <property type="term" value="P:proteasome-mediated ubiquitin-dependent protein catabolic process"/>
    <property type="evidence" value="ECO:0007669"/>
    <property type="project" value="TreeGrafter"/>
</dbReference>
<feature type="domain" description="HECT" evidence="14">
    <location>
        <begin position="1244"/>
        <end position="1451"/>
    </location>
</feature>
<feature type="region of interest" description="Disordered" evidence="13">
    <location>
        <begin position="515"/>
        <end position="691"/>
    </location>
</feature>
<evidence type="ECO:0000259" key="14">
    <source>
        <dbReference type="PROSITE" id="PS50237"/>
    </source>
</evidence>
<dbReference type="Gene3D" id="1.25.10.10">
    <property type="entry name" value="Leucine-rich Repeat Variant"/>
    <property type="match status" value="1"/>
</dbReference>
<dbReference type="InterPro" id="IPR057948">
    <property type="entry name" value="TPR_TRIP12_N"/>
</dbReference>
<dbReference type="Pfam" id="PF25579">
    <property type="entry name" value="TPR_TRIP12_N"/>
    <property type="match status" value="1"/>
</dbReference>
<feature type="domain" description="WWE" evidence="15">
    <location>
        <begin position="309"/>
        <end position="386"/>
    </location>
</feature>
<dbReference type="EC" id="2.3.2.26" evidence="12"/>
<dbReference type="GO" id="GO:0006281">
    <property type="term" value="P:DNA repair"/>
    <property type="evidence" value="ECO:0007669"/>
    <property type="project" value="UniProtKB-KW"/>
</dbReference>
<organism evidence="16 17">
    <name type="scientific">Elaeophora elaphi</name>
    <dbReference type="NCBI Taxonomy" id="1147741"/>
    <lineage>
        <taxon>Eukaryota</taxon>
        <taxon>Metazoa</taxon>
        <taxon>Ecdysozoa</taxon>
        <taxon>Nematoda</taxon>
        <taxon>Chromadorea</taxon>
        <taxon>Rhabditida</taxon>
        <taxon>Spirurina</taxon>
        <taxon>Spiruromorpha</taxon>
        <taxon>Filarioidea</taxon>
        <taxon>Onchocercidae</taxon>
        <taxon>Elaeophora</taxon>
    </lineage>
</organism>
<dbReference type="GO" id="GO:0008270">
    <property type="term" value="F:zinc ion binding"/>
    <property type="evidence" value="ECO:0007669"/>
    <property type="project" value="InterPro"/>
</dbReference>
<evidence type="ECO:0000256" key="4">
    <source>
        <dbReference type="ARBA" id="ARBA00006331"/>
    </source>
</evidence>
<dbReference type="InterPro" id="IPR018123">
    <property type="entry name" value="WWE-dom_subgr"/>
</dbReference>
<reference evidence="17" key="1">
    <citation type="submission" date="2017-02" db="UniProtKB">
        <authorList>
            <consortium name="WormBaseParasite"/>
        </authorList>
    </citation>
    <scope>IDENTIFICATION</scope>
</reference>
<keyword evidence="9" id="KW-0234">DNA repair</keyword>
<feature type="compositionally biased region" description="Low complexity" evidence="13">
    <location>
        <begin position="677"/>
        <end position="687"/>
    </location>
</feature>
<evidence type="ECO:0000256" key="3">
    <source>
        <dbReference type="ARBA" id="ARBA00004906"/>
    </source>
</evidence>
<dbReference type="PANTHER" id="PTHR45670">
    <property type="entry name" value="E3 UBIQUITIN-PROTEIN LIGASE TRIP12"/>
    <property type="match status" value="1"/>
</dbReference>
<feature type="region of interest" description="Disordered" evidence="13">
    <location>
        <begin position="1048"/>
        <end position="1077"/>
    </location>
</feature>
<dbReference type="InterPro" id="IPR037197">
    <property type="entry name" value="WWE_dom_sf"/>
</dbReference>
<evidence type="ECO:0000259" key="15">
    <source>
        <dbReference type="PROSITE" id="PS50918"/>
    </source>
</evidence>
<comment type="similarity">
    <text evidence="4 12">Belongs to the UPL family. K-HECT subfamily.</text>
</comment>
<dbReference type="InterPro" id="IPR016024">
    <property type="entry name" value="ARM-type_fold"/>
</dbReference>
<evidence type="ECO:0000256" key="13">
    <source>
        <dbReference type="SAM" id="MobiDB-lite"/>
    </source>
</evidence>
<dbReference type="GO" id="GO:0000209">
    <property type="term" value="P:protein polyubiquitination"/>
    <property type="evidence" value="ECO:0007669"/>
    <property type="project" value="TreeGrafter"/>
</dbReference>
<keyword evidence="7" id="KW-0227">DNA damage</keyword>
<evidence type="ECO:0000313" key="17">
    <source>
        <dbReference type="WBParaSite" id="EEL_0001010701-mRNA-1"/>
    </source>
</evidence>
<comment type="subcellular location">
    <subcellularLocation>
        <location evidence="2">Nucleus</location>
        <location evidence="2">Nucleoplasm</location>
    </subcellularLocation>
</comment>
<dbReference type="PANTHER" id="PTHR45670:SF13">
    <property type="entry name" value="E3 UBIQUITIN-PROTEIN LIGASE TRIP12"/>
    <property type="match status" value="1"/>
</dbReference>
<dbReference type="InterPro" id="IPR011989">
    <property type="entry name" value="ARM-like"/>
</dbReference>
<evidence type="ECO:0000313" key="16">
    <source>
        <dbReference type="Proteomes" id="UP000050640"/>
    </source>
</evidence>
<proteinExistence type="inferred from homology"/>
<comment type="pathway">
    <text evidence="3 12">Protein modification; protein ubiquitination.</text>
</comment>
<dbReference type="InterPro" id="IPR035983">
    <property type="entry name" value="Hect_E3_ubiquitin_ligase"/>
</dbReference>
<accession>A0A0R3S5N8</accession>
<evidence type="ECO:0000256" key="8">
    <source>
        <dbReference type="ARBA" id="ARBA00022786"/>
    </source>
</evidence>
<dbReference type="GO" id="GO:0061630">
    <property type="term" value="F:ubiquitin protein ligase activity"/>
    <property type="evidence" value="ECO:0007669"/>
    <property type="project" value="UniProtKB-UniRule"/>
</dbReference>
<dbReference type="InterPro" id="IPR004170">
    <property type="entry name" value="WWE_dom"/>
</dbReference>
<keyword evidence="8 11" id="KW-0833">Ubl conjugation pathway</keyword>
<comment type="catalytic activity">
    <reaction evidence="1 12">
        <text>S-ubiquitinyl-[E2 ubiquitin-conjugating enzyme]-L-cysteine + [acceptor protein]-L-lysine = [E2 ubiquitin-conjugating enzyme]-L-cysteine + N(6)-ubiquitinyl-[acceptor protein]-L-lysine.</text>
        <dbReference type="EC" id="2.3.2.26"/>
    </reaction>
</comment>
<feature type="compositionally biased region" description="Acidic residues" evidence="13">
    <location>
        <begin position="966"/>
        <end position="979"/>
    </location>
</feature>
<dbReference type="InterPro" id="IPR045322">
    <property type="entry name" value="HECTD1/TRIP12-like"/>
</dbReference>
<evidence type="ECO:0000256" key="6">
    <source>
        <dbReference type="ARBA" id="ARBA00022679"/>
    </source>
</evidence>
<dbReference type="STRING" id="1147741.A0A0R3S5N8"/>
<dbReference type="SMART" id="SM00119">
    <property type="entry name" value="HECTc"/>
    <property type="match status" value="1"/>
</dbReference>
<dbReference type="Proteomes" id="UP000050640">
    <property type="component" value="Unplaced"/>
</dbReference>
<keyword evidence="5" id="KW-0597">Phosphoprotein</keyword>
<dbReference type="PROSITE" id="PS50918">
    <property type="entry name" value="WWE"/>
    <property type="match status" value="1"/>
</dbReference>
<evidence type="ECO:0000256" key="2">
    <source>
        <dbReference type="ARBA" id="ARBA00004642"/>
    </source>
</evidence>
<evidence type="ECO:0000256" key="7">
    <source>
        <dbReference type="ARBA" id="ARBA00022763"/>
    </source>
</evidence>
<dbReference type="WBParaSite" id="EEL_0001010701-mRNA-1">
    <property type="protein sequence ID" value="EEL_0001010701-mRNA-1"/>
    <property type="gene ID" value="EEL_0001010701"/>
</dbReference>
<dbReference type="Pfam" id="PF02825">
    <property type="entry name" value="WWE"/>
    <property type="match status" value="1"/>
</dbReference>
<dbReference type="SMART" id="SM00678">
    <property type="entry name" value="WWE"/>
    <property type="match status" value="1"/>
</dbReference>
<evidence type="ECO:0000256" key="1">
    <source>
        <dbReference type="ARBA" id="ARBA00000885"/>
    </source>
</evidence>
<dbReference type="GO" id="GO:0016607">
    <property type="term" value="C:nuclear speck"/>
    <property type="evidence" value="ECO:0007669"/>
    <property type="project" value="TreeGrafter"/>
</dbReference>
<keyword evidence="16" id="KW-1185">Reference proteome</keyword>
<dbReference type="InterPro" id="IPR000569">
    <property type="entry name" value="HECT_dom"/>
</dbReference>
<comment type="caution">
    <text evidence="11">Lacks conserved residue(s) required for the propagation of feature annotation.</text>
</comment>
<dbReference type="SUPFAM" id="SSF56204">
    <property type="entry name" value="Hect, E3 ligase catalytic domain"/>
    <property type="match status" value="1"/>
</dbReference>
<feature type="compositionally biased region" description="Low complexity" evidence="13">
    <location>
        <begin position="553"/>
        <end position="565"/>
    </location>
</feature>
<evidence type="ECO:0000256" key="9">
    <source>
        <dbReference type="ARBA" id="ARBA00023204"/>
    </source>
</evidence>
<feature type="compositionally biased region" description="Polar residues" evidence="13">
    <location>
        <begin position="633"/>
        <end position="667"/>
    </location>
</feature>
<dbReference type="SUPFAM" id="SSF48371">
    <property type="entry name" value="ARM repeat"/>
    <property type="match status" value="1"/>
</dbReference>
<protein>
    <recommendedName>
        <fullName evidence="12">E3 ubiquitin-protein ligase</fullName>
        <ecNumber evidence="12">2.3.2.26</ecNumber>
    </recommendedName>
</protein>
<dbReference type="Pfam" id="PF00632">
    <property type="entry name" value="HECT"/>
    <property type="match status" value="1"/>
</dbReference>
<dbReference type="UniPathway" id="UPA00143"/>
<feature type="compositionally biased region" description="Low complexity" evidence="13">
    <location>
        <begin position="1048"/>
        <end position="1064"/>
    </location>
</feature>
<dbReference type="Gene3D" id="3.90.1750.10">
    <property type="entry name" value="Hect, E3 ligase catalytic domains"/>
    <property type="match status" value="1"/>
</dbReference>